<evidence type="ECO:0000313" key="6">
    <source>
        <dbReference type="Proteomes" id="UP001153714"/>
    </source>
</evidence>
<dbReference type="SUPFAM" id="SSF47203">
    <property type="entry name" value="Acyl-CoA dehydrogenase C-terminal domain-like"/>
    <property type="match status" value="1"/>
</dbReference>
<dbReference type="GO" id="GO:0005777">
    <property type="term" value="C:peroxisome"/>
    <property type="evidence" value="ECO:0007669"/>
    <property type="project" value="InterPro"/>
</dbReference>
<sequence length="119" mass="13828">MVEASPSLREVLQQLSELYAVYWALEKQADLLKYTCMSCGDARRLQARYERALRALRRHAVPLVDAFAIRDEMLQSTLGSYDGRVYERLMEEALKSPLNKDSVNPTFHKYLKPFMRANL</sequence>
<reference evidence="5" key="1">
    <citation type="submission" date="2021-12" db="EMBL/GenBank/DDBJ databases">
        <authorList>
            <person name="King R."/>
        </authorList>
    </citation>
    <scope>NUCLEOTIDE SEQUENCE</scope>
</reference>
<dbReference type="GO" id="GO:0055088">
    <property type="term" value="P:lipid homeostasis"/>
    <property type="evidence" value="ECO:0007669"/>
    <property type="project" value="TreeGrafter"/>
</dbReference>
<proteinExistence type="inferred from homology"/>
<keyword evidence="3" id="KW-0560">Oxidoreductase</keyword>
<keyword evidence="6" id="KW-1185">Reference proteome</keyword>
<dbReference type="InterPro" id="IPR002655">
    <property type="entry name" value="Acyl-CoA_oxidase_C"/>
</dbReference>
<evidence type="ECO:0000313" key="5">
    <source>
        <dbReference type="EMBL" id="CAG9796945.1"/>
    </source>
</evidence>
<dbReference type="GO" id="GO:0005504">
    <property type="term" value="F:fatty acid binding"/>
    <property type="evidence" value="ECO:0007669"/>
    <property type="project" value="TreeGrafter"/>
</dbReference>
<dbReference type="Gene3D" id="1.20.140.10">
    <property type="entry name" value="Butyryl-CoA Dehydrogenase, subunit A, domain 3"/>
    <property type="match status" value="1"/>
</dbReference>
<dbReference type="EMBL" id="OU893340">
    <property type="protein sequence ID" value="CAG9796945.1"/>
    <property type="molecule type" value="Genomic_DNA"/>
</dbReference>
<dbReference type="InterPro" id="IPR036250">
    <property type="entry name" value="AcylCo_DH-like_C"/>
</dbReference>
<protein>
    <recommendedName>
        <fullName evidence="4">Acyl-CoA oxidase C-terminal domain-containing protein</fullName>
    </recommendedName>
</protein>
<dbReference type="InterPro" id="IPR012258">
    <property type="entry name" value="Acyl-CoA_oxidase"/>
</dbReference>
<comment type="pathway">
    <text evidence="1">Lipid metabolism; peroxisomal fatty acid beta-oxidation.</text>
</comment>
<name>A0A9N9RIL3_9NEOP</name>
<dbReference type="AlphaFoldDB" id="A0A9N9RIL3"/>
<dbReference type="PANTHER" id="PTHR10909">
    <property type="entry name" value="ELECTRON TRANSPORT OXIDOREDUCTASE"/>
    <property type="match status" value="1"/>
</dbReference>
<dbReference type="Proteomes" id="UP001153714">
    <property type="component" value="Chromosome 9"/>
</dbReference>
<evidence type="ECO:0000256" key="1">
    <source>
        <dbReference type="ARBA" id="ARBA00004846"/>
    </source>
</evidence>
<accession>A0A9N9RIL3</accession>
<evidence type="ECO:0000256" key="2">
    <source>
        <dbReference type="ARBA" id="ARBA00006288"/>
    </source>
</evidence>
<evidence type="ECO:0000259" key="4">
    <source>
        <dbReference type="Pfam" id="PF01756"/>
    </source>
</evidence>
<dbReference type="GO" id="GO:0003997">
    <property type="term" value="F:acyl-CoA oxidase activity"/>
    <property type="evidence" value="ECO:0007669"/>
    <property type="project" value="InterPro"/>
</dbReference>
<dbReference type="GO" id="GO:0071949">
    <property type="term" value="F:FAD binding"/>
    <property type="evidence" value="ECO:0007669"/>
    <property type="project" value="InterPro"/>
</dbReference>
<evidence type="ECO:0000256" key="3">
    <source>
        <dbReference type="ARBA" id="ARBA00023002"/>
    </source>
</evidence>
<organism evidence="5 6">
    <name type="scientific">Diatraea saccharalis</name>
    <name type="common">sugarcane borer</name>
    <dbReference type="NCBI Taxonomy" id="40085"/>
    <lineage>
        <taxon>Eukaryota</taxon>
        <taxon>Metazoa</taxon>
        <taxon>Ecdysozoa</taxon>
        <taxon>Arthropoda</taxon>
        <taxon>Hexapoda</taxon>
        <taxon>Insecta</taxon>
        <taxon>Pterygota</taxon>
        <taxon>Neoptera</taxon>
        <taxon>Endopterygota</taxon>
        <taxon>Lepidoptera</taxon>
        <taxon>Glossata</taxon>
        <taxon>Ditrysia</taxon>
        <taxon>Pyraloidea</taxon>
        <taxon>Crambidae</taxon>
        <taxon>Crambinae</taxon>
        <taxon>Diatraea</taxon>
    </lineage>
</organism>
<dbReference type="PANTHER" id="PTHR10909:SF250">
    <property type="entry name" value="PEROXISOMAL ACYL-COENZYME A OXIDASE 1"/>
    <property type="match status" value="1"/>
</dbReference>
<dbReference type="GO" id="GO:0033540">
    <property type="term" value="P:fatty acid beta-oxidation using acyl-CoA oxidase"/>
    <property type="evidence" value="ECO:0007669"/>
    <property type="project" value="TreeGrafter"/>
</dbReference>
<comment type="similarity">
    <text evidence="2">Belongs to the acyl-CoA oxidase family.</text>
</comment>
<gene>
    <name evidence="5" type="ORF">DIATSA_LOCUS14090</name>
</gene>
<dbReference type="Pfam" id="PF01756">
    <property type="entry name" value="ACOX"/>
    <property type="match status" value="1"/>
</dbReference>
<dbReference type="OrthoDB" id="538336at2759"/>
<feature type="domain" description="Acyl-CoA oxidase C-terminal" evidence="4">
    <location>
        <begin position="4"/>
        <end position="115"/>
    </location>
</feature>
<reference evidence="5" key="2">
    <citation type="submission" date="2022-10" db="EMBL/GenBank/DDBJ databases">
        <authorList>
            <consortium name="ENA_rothamsted_submissions"/>
            <consortium name="culmorum"/>
            <person name="King R."/>
        </authorList>
    </citation>
    <scope>NUCLEOTIDE SEQUENCE</scope>
</reference>